<comment type="similarity">
    <text evidence="2 7 8">Belongs to the dihydrofolate reductase family.</text>
</comment>
<organism evidence="10 11">
    <name type="scientific">Enterococcus canis</name>
    <dbReference type="NCBI Taxonomy" id="214095"/>
    <lineage>
        <taxon>Bacteria</taxon>
        <taxon>Bacillati</taxon>
        <taxon>Bacillota</taxon>
        <taxon>Bacilli</taxon>
        <taxon>Lactobacillales</taxon>
        <taxon>Enterococcaceae</taxon>
        <taxon>Enterococcus</taxon>
    </lineage>
</organism>
<comment type="pathway">
    <text evidence="1 7">Cofactor biosynthesis; tetrahydrofolate biosynthesis; 5,6,7,8-tetrahydrofolate from 7,8-dihydrofolate: step 1/1.</text>
</comment>
<evidence type="ECO:0000256" key="2">
    <source>
        <dbReference type="ARBA" id="ARBA00009539"/>
    </source>
</evidence>
<dbReference type="GO" id="GO:0050661">
    <property type="term" value="F:NADP binding"/>
    <property type="evidence" value="ECO:0007669"/>
    <property type="project" value="InterPro"/>
</dbReference>
<dbReference type="AlphaFoldDB" id="A0A1L8RHQ0"/>
<dbReference type="GO" id="GO:0046452">
    <property type="term" value="P:dihydrofolate metabolic process"/>
    <property type="evidence" value="ECO:0007669"/>
    <property type="project" value="TreeGrafter"/>
</dbReference>
<comment type="function">
    <text evidence="7">Key enzyme in folate metabolism. Catalyzes an essential reaction for de novo glycine and purine synthesis, and for DNA precursor synthesis.</text>
</comment>
<dbReference type="CDD" id="cd00209">
    <property type="entry name" value="DHFR"/>
    <property type="match status" value="1"/>
</dbReference>
<keyword evidence="6 7" id="KW-0560">Oxidoreductase</keyword>
<dbReference type="PIRSF" id="PIRSF000194">
    <property type="entry name" value="DHFR"/>
    <property type="match status" value="1"/>
</dbReference>
<evidence type="ECO:0000259" key="9">
    <source>
        <dbReference type="PROSITE" id="PS51330"/>
    </source>
</evidence>
<sequence>MLAAIWAQDENGLIGKNDHLPWRLPNDLKFFKQMTENNTLVMGRKTFEGMGKRPLPNRTTIVLTRDKAYQAEGVLVMHSVADVTAYAETFDGITFIAGGSQVYEDFLPITDVLYRTVIHEAFEGDSYFPPVDWDQWSMINISQGEQDEENPYLYQFETYQRKTQE</sequence>
<name>A0A1L8RHQ0_9ENTE</name>
<evidence type="ECO:0000256" key="3">
    <source>
        <dbReference type="ARBA" id="ARBA00012856"/>
    </source>
</evidence>
<dbReference type="InterPro" id="IPR024072">
    <property type="entry name" value="DHFR-like_dom_sf"/>
</dbReference>
<dbReference type="PRINTS" id="PR00070">
    <property type="entry name" value="DHFR"/>
</dbReference>
<proteinExistence type="inferred from homology"/>
<dbReference type="EC" id="1.5.1.3" evidence="3 7"/>
<dbReference type="Gene3D" id="3.40.430.10">
    <property type="entry name" value="Dihydrofolate Reductase, subunit A"/>
    <property type="match status" value="1"/>
</dbReference>
<dbReference type="SUPFAM" id="SSF53597">
    <property type="entry name" value="Dihydrofolate reductase-like"/>
    <property type="match status" value="1"/>
</dbReference>
<dbReference type="InterPro" id="IPR001796">
    <property type="entry name" value="DHFR_dom"/>
</dbReference>
<evidence type="ECO:0000313" key="11">
    <source>
        <dbReference type="Proteomes" id="UP000181884"/>
    </source>
</evidence>
<protein>
    <recommendedName>
        <fullName evidence="3 7">Dihydrofolate reductase</fullName>
        <ecNumber evidence="3 7">1.5.1.3</ecNumber>
    </recommendedName>
</protein>
<comment type="caution">
    <text evidence="10">The sequence shown here is derived from an EMBL/GenBank/DDBJ whole genome shotgun (WGS) entry which is preliminary data.</text>
</comment>
<dbReference type="GO" id="GO:0046655">
    <property type="term" value="P:folic acid metabolic process"/>
    <property type="evidence" value="ECO:0007669"/>
    <property type="project" value="TreeGrafter"/>
</dbReference>
<evidence type="ECO:0000256" key="1">
    <source>
        <dbReference type="ARBA" id="ARBA00004903"/>
    </source>
</evidence>
<dbReference type="PANTHER" id="PTHR48069:SF3">
    <property type="entry name" value="DIHYDROFOLATE REDUCTASE"/>
    <property type="match status" value="1"/>
</dbReference>
<accession>A0A1L8RHQ0</accession>
<evidence type="ECO:0000256" key="4">
    <source>
        <dbReference type="ARBA" id="ARBA00022563"/>
    </source>
</evidence>
<dbReference type="PANTHER" id="PTHR48069">
    <property type="entry name" value="DIHYDROFOLATE REDUCTASE"/>
    <property type="match status" value="1"/>
</dbReference>
<keyword evidence="11" id="KW-1185">Reference proteome</keyword>
<comment type="catalytic activity">
    <reaction evidence="7">
        <text>(6S)-5,6,7,8-tetrahydrofolate + NADP(+) = 7,8-dihydrofolate + NADPH + H(+)</text>
        <dbReference type="Rhea" id="RHEA:15009"/>
        <dbReference type="ChEBI" id="CHEBI:15378"/>
        <dbReference type="ChEBI" id="CHEBI:57451"/>
        <dbReference type="ChEBI" id="CHEBI:57453"/>
        <dbReference type="ChEBI" id="CHEBI:57783"/>
        <dbReference type="ChEBI" id="CHEBI:58349"/>
        <dbReference type="EC" id="1.5.1.3"/>
    </reaction>
</comment>
<dbReference type="RefSeq" id="WP_067389509.1">
    <property type="nucleotide sequence ID" value="NZ_JXKH01000002.1"/>
</dbReference>
<dbReference type="UniPathway" id="UPA00077">
    <property type="reaction ID" value="UER00158"/>
</dbReference>
<dbReference type="PROSITE" id="PS00075">
    <property type="entry name" value="DHFR_1"/>
    <property type="match status" value="1"/>
</dbReference>
<dbReference type="GO" id="GO:0005829">
    <property type="term" value="C:cytosol"/>
    <property type="evidence" value="ECO:0007669"/>
    <property type="project" value="TreeGrafter"/>
</dbReference>
<dbReference type="GO" id="GO:0004146">
    <property type="term" value="F:dihydrofolate reductase activity"/>
    <property type="evidence" value="ECO:0007669"/>
    <property type="project" value="UniProtKB-EC"/>
</dbReference>
<keyword evidence="4 7" id="KW-0554">One-carbon metabolism</keyword>
<evidence type="ECO:0000313" key="10">
    <source>
        <dbReference type="EMBL" id="OJG19222.1"/>
    </source>
</evidence>
<reference evidence="10 11" key="1">
    <citation type="submission" date="2014-12" db="EMBL/GenBank/DDBJ databases">
        <title>Draft genome sequences of 29 type strains of Enterococci.</title>
        <authorList>
            <person name="Zhong Z."/>
            <person name="Sun Z."/>
            <person name="Liu W."/>
            <person name="Zhang W."/>
            <person name="Zhang H."/>
        </authorList>
    </citation>
    <scope>NUCLEOTIDE SEQUENCE [LARGE SCALE GENOMIC DNA]</scope>
    <source>
        <strain evidence="10 11">DSM 17029</strain>
    </source>
</reference>
<dbReference type="GO" id="GO:0046654">
    <property type="term" value="P:tetrahydrofolate biosynthetic process"/>
    <property type="evidence" value="ECO:0007669"/>
    <property type="project" value="UniProtKB-UniPathway"/>
</dbReference>
<dbReference type="Proteomes" id="UP000181884">
    <property type="component" value="Unassembled WGS sequence"/>
</dbReference>
<dbReference type="STRING" id="214095.RU97_GL000793"/>
<dbReference type="GO" id="GO:0006730">
    <property type="term" value="P:one-carbon metabolic process"/>
    <property type="evidence" value="ECO:0007669"/>
    <property type="project" value="UniProtKB-KW"/>
</dbReference>
<evidence type="ECO:0000256" key="6">
    <source>
        <dbReference type="ARBA" id="ARBA00023002"/>
    </source>
</evidence>
<feature type="domain" description="DHFR" evidence="9">
    <location>
        <begin position="1"/>
        <end position="161"/>
    </location>
</feature>
<dbReference type="Pfam" id="PF00186">
    <property type="entry name" value="DHFR_1"/>
    <property type="match status" value="1"/>
</dbReference>
<keyword evidence="5 7" id="KW-0521">NADP</keyword>
<gene>
    <name evidence="10" type="ORF">RU97_GL000793</name>
</gene>
<dbReference type="InterPro" id="IPR012259">
    <property type="entry name" value="DHFR"/>
</dbReference>
<evidence type="ECO:0000256" key="5">
    <source>
        <dbReference type="ARBA" id="ARBA00022857"/>
    </source>
</evidence>
<evidence type="ECO:0000256" key="7">
    <source>
        <dbReference type="PIRNR" id="PIRNR000194"/>
    </source>
</evidence>
<evidence type="ECO:0000256" key="8">
    <source>
        <dbReference type="RuleBase" id="RU004474"/>
    </source>
</evidence>
<dbReference type="EMBL" id="JXKH01000002">
    <property type="protein sequence ID" value="OJG19222.1"/>
    <property type="molecule type" value="Genomic_DNA"/>
</dbReference>
<dbReference type="InterPro" id="IPR017925">
    <property type="entry name" value="DHFR_CS"/>
</dbReference>
<dbReference type="PROSITE" id="PS51330">
    <property type="entry name" value="DHFR_2"/>
    <property type="match status" value="1"/>
</dbReference>